<feature type="domain" description="LysM" evidence="2">
    <location>
        <begin position="163"/>
        <end position="224"/>
    </location>
</feature>
<dbReference type="CDD" id="cd00118">
    <property type="entry name" value="LysM"/>
    <property type="match status" value="1"/>
</dbReference>
<dbReference type="PANTHER" id="PTHR34700:SF4">
    <property type="entry name" value="PHAGE-LIKE ELEMENT PBSX PROTEIN XKDP"/>
    <property type="match status" value="1"/>
</dbReference>
<dbReference type="PANTHER" id="PTHR34700">
    <property type="entry name" value="POTASSIUM BINDING PROTEIN KBP"/>
    <property type="match status" value="1"/>
</dbReference>
<dbReference type="InterPro" id="IPR052196">
    <property type="entry name" value="Bact_Kbp"/>
</dbReference>
<keyword evidence="4" id="KW-1185">Reference proteome</keyword>
<evidence type="ECO:0000313" key="4">
    <source>
        <dbReference type="Proteomes" id="UP001524502"/>
    </source>
</evidence>
<protein>
    <submittedName>
        <fullName evidence="3">LysM peptidoglycan-binding domain-containing protein</fullName>
    </submittedName>
</protein>
<accession>A0ABT1RR44</accession>
<dbReference type="RefSeq" id="WP_256132849.1">
    <property type="nucleotide sequence ID" value="NZ_JANFXK010000015.1"/>
</dbReference>
<gene>
    <name evidence="3" type="ORF">NE619_13120</name>
</gene>
<dbReference type="SMART" id="SM00257">
    <property type="entry name" value="LysM"/>
    <property type="match status" value="1"/>
</dbReference>
<dbReference type="InterPro" id="IPR018392">
    <property type="entry name" value="LysM"/>
</dbReference>
<dbReference type="Gene3D" id="3.10.350.10">
    <property type="entry name" value="LysM domain"/>
    <property type="match status" value="1"/>
</dbReference>
<comment type="caution">
    <text evidence="3">The sequence shown here is derived from an EMBL/GenBank/DDBJ whole genome shotgun (WGS) entry which is preliminary data.</text>
</comment>
<feature type="region of interest" description="Disordered" evidence="1">
    <location>
        <begin position="135"/>
        <end position="162"/>
    </location>
</feature>
<evidence type="ECO:0000259" key="2">
    <source>
        <dbReference type="PROSITE" id="PS51782"/>
    </source>
</evidence>
<evidence type="ECO:0000313" key="3">
    <source>
        <dbReference type="EMBL" id="MCQ4637668.1"/>
    </source>
</evidence>
<dbReference type="InterPro" id="IPR036779">
    <property type="entry name" value="LysM_dom_sf"/>
</dbReference>
<name>A0ABT1RR44_9FIRM</name>
<dbReference type="EMBL" id="JANFXK010000015">
    <property type="protein sequence ID" value="MCQ4637668.1"/>
    <property type="molecule type" value="Genomic_DNA"/>
</dbReference>
<dbReference type="PROSITE" id="PS51782">
    <property type="entry name" value="LYSM"/>
    <property type="match status" value="1"/>
</dbReference>
<dbReference type="Proteomes" id="UP001524502">
    <property type="component" value="Unassembled WGS sequence"/>
</dbReference>
<evidence type="ECO:0000256" key="1">
    <source>
        <dbReference type="SAM" id="MobiDB-lite"/>
    </source>
</evidence>
<sequence>MEIWIKKTESDAIQIPVNPSEYEITKESGNSTITIYGLGEISMLGKAKLKSVAFSSFFPNQAYDFIQPIANLLKPYEYVNRIEKWEDDCPVQLIITGTNINMPVTIENLTVQEKDGTGDVYYTVNFKAYRKPTFTMPPKAPSKSGKKVSTGSKKRNSKAVKTTKYTVKKGDTLSGIAKKKTGTSNNWRAIYNQNKSVIEATAKKHKKKSSQNGKWIFPGTKLVIKI</sequence>
<organism evidence="3 4">
    <name type="scientific">Anaerovorax odorimutans</name>
    <dbReference type="NCBI Taxonomy" id="109327"/>
    <lineage>
        <taxon>Bacteria</taxon>
        <taxon>Bacillati</taxon>
        <taxon>Bacillota</taxon>
        <taxon>Clostridia</taxon>
        <taxon>Peptostreptococcales</taxon>
        <taxon>Anaerovoracaceae</taxon>
        <taxon>Anaerovorax</taxon>
    </lineage>
</organism>
<dbReference type="Pfam" id="PF01476">
    <property type="entry name" value="LysM"/>
    <property type="match status" value="1"/>
</dbReference>
<proteinExistence type="predicted"/>
<reference evidence="3 4" key="1">
    <citation type="submission" date="2022-06" db="EMBL/GenBank/DDBJ databases">
        <title>Isolation of gut microbiota from human fecal samples.</title>
        <authorList>
            <person name="Pamer E.G."/>
            <person name="Barat B."/>
            <person name="Waligurski E."/>
            <person name="Medina S."/>
            <person name="Paddock L."/>
            <person name="Mostad J."/>
        </authorList>
    </citation>
    <scope>NUCLEOTIDE SEQUENCE [LARGE SCALE GENOMIC DNA]</scope>
    <source>
        <strain evidence="3 4">SL.3.17</strain>
    </source>
</reference>